<dbReference type="PANTHER" id="PTHR42723">
    <property type="entry name" value="CHLOROPHYLL SYNTHASE"/>
    <property type="match status" value="1"/>
</dbReference>
<keyword evidence="7" id="KW-0808">Transferase</keyword>
<comment type="subcellular location">
    <subcellularLocation>
        <location evidence="1">Cell membrane</location>
        <topology evidence="1">Multi-pass membrane protein</topology>
    </subcellularLocation>
</comment>
<feature type="transmembrane region" description="Helical" evidence="6">
    <location>
        <begin position="143"/>
        <end position="162"/>
    </location>
</feature>
<dbReference type="AlphaFoldDB" id="A0A1M4MIZ8"/>
<feature type="transmembrane region" description="Helical" evidence="6">
    <location>
        <begin position="56"/>
        <end position="77"/>
    </location>
</feature>
<dbReference type="Pfam" id="PF01040">
    <property type="entry name" value="UbiA"/>
    <property type="match status" value="1"/>
</dbReference>
<evidence type="ECO:0000313" key="7">
    <source>
        <dbReference type="EMBL" id="SCL74911.1"/>
    </source>
</evidence>
<feature type="transmembrane region" description="Helical" evidence="6">
    <location>
        <begin position="196"/>
        <end position="215"/>
    </location>
</feature>
<evidence type="ECO:0000256" key="2">
    <source>
        <dbReference type="ARBA" id="ARBA00022692"/>
    </source>
</evidence>
<dbReference type="NCBIfam" id="NF009511">
    <property type="entry name" value="PRK12871.1"/>
    <property type="match status" value="1"/>
</dbReference>
<proteinExistence type="predicted"/>
<evidence type="ECO:0000256" key="5">
    <source>
        <dbReference type="SAM" id="MobiDB-lite"/>
    </source>
</evidence>
<feature type="region of interest" description="Disordered" evidence="5">
    <location>
        <begin position="1"/>
        <end position="23"/>
    </location>
</feature>
<dbReference type="PANTHER" id="PTHR42723:SF1">
    <property type="entry name" value="CHLOROPHYLL SYNTHASE, CHLOROPLASTIC"/>
    <property type="match status" value="1"/>
</dbReference>
<name>A0A1M4MIZ8_9EURY</name>
<reference evidence="7 8" key="1">
    <citation type="submission" date="2016-08" db="EMBL/GenBank/DDBJ databases">
        <authorList>
            <person name="Seilhamer J.J."/>
        </authorList>
    </citation>
    <scope>NUCLEOTIDE SEQUENCE [LARGE SCALE GENOMIC DNA]</scope>
    <source>
        <strain evidence="7">L21-II-0</strain>
    </source>
</reference>
<feature type="transmembrane region" description="Helical" evidence="6">
    <location>
        <begin position="321"/>
        <end position="341"/>
    </location>
</feature>
<evidence type="ECO:0000256" key="3">
    <source>
        <dbReference type="ARBA" id="ARBA00022989"/>
    </source>
</evidence>
<dbReference type="STRING" id="118126.L21_0798"/>
<evidence type="ECO:0000256" key="4">
    <source>
        <dbReference type="ARBA" id="ARBA00023136"/>
    </source>
</evidence>
<feature type="transmembrane region" description="Helical" evidence="6">
    <location>
        <begin position="264"/>
        <end position="286"/>
    </location>
</feature>
<dbReference type="Proteomes" id="UP000184671">
    <property type="component" value="Unassembled WGS sequence"/>
</dbReference>
<feature type="transmembrane region" description="Helical" evidence="6">
    <location>
        <begin position="292"/>
        <end position="309"/>
    </location>
</feature>
<accession>A0A1M4MIZ8</accession>
<evidence type="ECO:0000313" key="8">
    <source>
        <dbReference type="Proteomes" id="UP000184671"/>
    </source>
</evidence>
<evidence type="ECO:0000256" key="1">
    <source>
        <dbReference type="ARBA" id="ARBA00004651"/>
    </source>
</evidence>
<dbReference type="InterPro" id="IPR044878">
    <property type="entry name" value="UbiA_sf"/>
</dbReference>
<keyword evidence="4 6" id="KW-0472">Membrane</keyword>
<feature type="transmembrane region" description="Helical" evidence="6">
    <location>
        <begin position="83"/>
        <end position="105"/>
    </location>
</feature>
<sequence length="342" mass="37061">MIFTRNEFGSVQISGKKHGPGGPRAYPGQDLQRFLNQNVEFMTSIMRETLAALADLTRAHFFFVWPLLFCSGLALAFETYGGFSWVLVGRAALIGLFGFTAGLVLNDYIDREYDRRDVDGSLTRYWRPFGERPIPAGKLSPRAALAVFLVLAGLAAALAVTLPSPHNLYVLGIMGYSYLVEYFYQTKKRNQTIPLAQMVGRTDFALFPVAGYLVYGNPDATALLFFLFFYPWTLAHLGANDIADIANDRARGMATIPVLYGMKGATTWVLGFSAVHAAMAVVFGLALGPVTLAGFAAGLVLLGAANYIAHRGKSPEAAMRALPLMHATVIVYAMAIIAGAAL</sequence>
<keyword evidence="2 6" id="KW-0812">Transmembrane</keyword>
<keyword evidence="3 6" id="KW-1133">Transmembrane helix</keyword>
<gene>
    <name evidence="7" type="primary">ctaB2</name>
    <name evidence="7" type="ORF">L21_0798</name>
</gene>
<dbReference type="InterPro" id="IPR000537">
    <property type="entry name" value="UbiA_prenyltransferase"/>
</dbReference>
<organism evidence="7 8">
    <name type="scientific">Methanoculleus chikugoensis</name>
    <dbReference type="NCBI Taxonomy" id="118126"/>
    <lineage>
        <taxon>Archaea</taxon>
        <taxon>Methanobacteriati</taxon>
        <taxon>Methanobacteriota</taxon>
        <taxon>Stenosarchaea group</taxon>
        <taxon>Methanomicrobia</taxon>
        <taxon>Methanomicrobiales</taxon>
        <taxon>Methanomicrobiaceae</taxon>
        <taxon>Methanoculleus</taxon>
    </lineage>
</organism>
<feature type="transmembrane region" description="Helical" evidence="6">
    <location>
        <begin position="168"/>
        <end position="184"/>
    </location>
</feature>
<dbReference type="EC" id="2.5.1.-" evidence="7"/>
<evidence type="ECO:0000256" key="6">
    <source>
        <dbReference type="SAM" id="Phobius"/>
    </source>
</evidence>
<dbReference type="Gene3D" id="1.10.357.140">
    <property type="entry name" value="UbiA prenyltransferase"/>
    <property type="match status" value="1"/>
</dbReference>
<dbReference type="Gene3D" id="1.20.120.1780">
    <property type="entry name" value="UbiA prenyltransferase"/>
    <property type="match status" value="1"/>
</dbReference>
<dbReference type="EMBL" id="FMID01000021">
    <property type="protein sequence ID" value="SCL74911.1"/>
    <property type="molecule type" value="Genomic_DNA"/>
</dbReference>
<protein>
    <submittedName>
        <fullName evidence="7">Protoheme IX farnesyltransferase 2</fullName>
        <ecNumber evidence="7">2.5.1.-</ecNumber>
    </submittedName>
</protein>
<dbReference type="GO" id="GO:0016765">
    <property type="term" value="F:transferase activity, transferring alkyl or aryl (other than methyl) groups"/>
    <property type="evidence" value="ECO:0007669"/>
    <property type="project" value="InterPro"/>
</dbReference>
<dbReference type="GO" id="GO:0005886">
    <property type="term" value="C:plasma membrane"/>
    <property type="evidence" value="ECO:0007669"/>
    <property type="project" value="UniProtKB-SubCell"/>
</dbReference>
<dbReference type="InterPro" id="IPR050475">
    <property type="entry name" value="Prenyltransferase_related"/>
</dbReference>